<dbReference type="Gene3D" id="2.60.120.590">
    <property type="entry name" value="Alpha-ketoglutarate-dependent dioxygenase AlkB-like"/>
    <property type="match status" value="1"/>
</dbReference>
<evidence type="ECO:0000256" key="7">
    <source>
        <dbReference type="ARBA" id="ARBA00023242"/>
    </source>
</evidence>
<evidence type="ECO:0000256" key="8">
    <source>
        <dbReference type="RuleBase" id="RU003682"/>
    </source>
</evidence>
<comment type="similarity">
    <text evidence="8">Belongs to the iron/ascorbate-dependent oxidoreductase family.</text>
</comment>
<dbReference type="InterPro" id="IPR005123">
    <property type="entry name" value="Oxoglu/Fe-dep_dioxygenase_dom"/>
</dbReference>
<dbReference type="GO" id="GO:0005634">
    <property type="term" value="C:nucleus"/>
    <property type="evidence" value="ECO:0007669"/>
    <property type="project" value="UniProtKB-SubCell"/>
</dbReference>
<organism evidence="11 12">
    <name type="scientific">Drechslerella stenobrocha 248</name>
    <dbReference type="NCBI Taxonomy" id="1043628"/>
    <lineage>
        <taxon>Eukaryota</taxon>
        <taxon>Fungi</taxon>
        <taxon>Dikarya</taxon>
        <taxon>Ascomycota</taxon>
        <taxon>Pezizomycotina</taxon>
        <taxon>Orbiliomycetes</taxon>
        <taxon>Orbiliales</taxon>
        <taxon>Orbiliaceae</taxon>
        <taxon>Drechslerella</taxon>
    </lineage>
</organism>
<dbReference type="PROSITE" id="PS51471">
    <property type="entry name" value="FE2OG_OXY"/>
    <property type="match status" value="1"/>
</dbReference>
<evidence type="ECO:0000256" key="6">
    <source>
        <dbReference type="ARBA" id="ARBA00023004"/>
    </source>
</evidence>
<protein>
    <recommendedName>
        <fullName evidence="10">Fe2OG dioxygenase domain-containing protein</fullName>
    </recommendedName>
</protein>
<feature type="compositionally biased region" description="Low complexity" evidence="9">
    <location>
        <begin position="190"/>
        <end position="202"/>
    </location>
</feature>
<comment type="subcellular location">
    <subcellularLocation>
        <location evidence="1">Nucleus</location>
    </subcellularLocation>
</comment>
<feature type="region of interest" description="Disordered" evidence="9">
    <location>
        <begin position="189"/>
        <end position="219"/>
    </location>
</feature>
<name>W7HU28_9PEZI</name>
<evidence type="ECO:0000256" key="1">
    <source>
        <dbReference type="ARBA" id="ARBA00004123"/>
    </source>
</evidence>
<evidence type="ECO:0000256" key="9">
    <source>
        <dbReference type="SAM" id="MobiDB-lite"/>
    </source>
</evidence>
<dbReference type="AlphaFoldDB" id="W7HU28"/>
<dbReference type="InterPro" id="IPR032862">
    <property type="entry name" value="ALKBH6"/>
</dbReference>
<dbReference type="EMBL" id="KI966463">
    <property type="protein sequence ID" value="EWC43448.1"/>
    <property type="molecule type" value="Genomic_DNA"/>
</dbReference>
<reference evidence="11 12" key="1">
    <citation type="submission" date="2013-05" db="EMBL/GenBank/DDBJ databases">
        <title>Drechslerella stenobrocha genome reveals carnivorous origination and mechanical trapping mechanism of predatory fungi.</title>
        <authorList>
            <person name="Liu X."/>
            <person name="Zhang W."/>
            <person name="Liu K."/>
        </authorList>
    </citation>
    <scope>NUCLEOTIDE SEQUENCE [LARGE SCALE GENOMIC DNA]</scope>
    <source>
        <strain evidence="11 12">248</strain>
    </source>
</reference>
<sequence length="310" mass="33347">MANADADNFHPLEAYRITSLPQAAYYIPAFLTPAESDVLLADIARQPWTTLTHRRLQPHPAPLTPSGHLLTTKQLPPFLAGVAQRLLELSFADGDGNDGDKNINSNDNINVDAAVMGVSLPLTGGSKPQRRQGIFSSSPHGRPNHVLINEYPPGTGIAPHEDGGAYFPVVCTVSLGAHIVLDVTPKRNYTSTETDTATTTATNGGSEQASNGGKEKDKDEGAYKIFQEPLSLLITMGEMYTNHLHGIAATTTDGGLSQTTVANWPLLHEDTRKHIEAAGGVLQRENVRVSLTCRDVLKVKDAGRLFGSRR</sequence>
<keyword evidence="12" id="KW-1185">Reference proteome</keyword>
<keyword evidence="5 8" id="KW-0560">Oxidoreductase</keyword>
<dbReference type="GO" id="GO:0046872">
    <property type="term" value="F:metal ion binding"/>
    <property type="evidence" value="ECO:0007669"/>
    <property type="project" value="UniProtKB-KW"/>
</dbReference>
<keyword evidence="7" id="KW-0539">Nucleus</keyword>
<keyword evidence="6 8" id="KW-0408">Iron</keyword>
<evidence type="ECO:0000256" key="3">
    <source>
        <dbReference type="ARBA" id="ARBA00022723"/>
    </source>
</evidence>
<dbReference type="InterPro" id="IPR037151">
    <property type="entry name" value="AlkB-like_sf"/>
</dbReference>
<evidence type="ECO:0000256" key="4">
    <source>
        <dbReference type="ARBA" id="ARBA00022964"/>
    </source>
</evidence>
<evidence type="ECO:0000256" key="2">
    <source>
        <dbReference type="ARBA" id="ARBA00007879"/>
    </source>
</evidence>
<dbReference type="Proteomes" id="UP000024837">
    <property type="component" value="Unassembled WGS sequence"/>
</dbReference>
<dbReference type="SUPFAM" id="SSF51197">
    <property type="entry name" value="Clavaminate synthase-like"/>
    <property type="match status" value="1"/>
</dbReference>
<dbReference type="HOGENOM" id="CLU_059836_0_0_1"/>
<keyword evidence="4" id="KW-0223">Dioxygenase</keyword>
<dbReference type="PANTHER" id="PTHR46030">
    <property type="entry name" value="ALPHA-KETOGLUTARATE-DEPENDENT DIOXYGENASE ALKB HOMOLOG 6"/>
    <property type="match status" value="1"/>
</dbReference>
<evidence type="ECO:0000256" key="5">
    <source>
        <dbReference type="ARBA" id="ARBA00023002"/>
    </source>
</evidence>
<accession>W7HU28</accession>
<proteinExistence type="inferred from homology"/>
<evidence type="ECO:0000313" key="12">
    <source>
        <dbReference type="Proteomes" id="UP000024837"/>
    </source>
</evidence>
<comment type="similarity">
    <text evidence="2">Belongs to the alkB family.</text>
</comment>
<dbReference type="OrthoDB" id="412814at2759"/>
<evidence type="ECO:0000313" key="11">
    <source>
        <dbReference type="EMBL" id="EWC43448.1"/>
    </source>
</evidence>
<keyword evidence="3 8" id="KW-0479">Metal-binding</keyword>
<evidence type="ECO:0000259" key="10">
    <source>
        <dbReference type="PROSITE" id="PS51471"/>
    </source>
</evidence>
<feature type="domain" description="Fe2OG dioxygenase" evidence="10">
    <location>
        <begin position="142"/>
        <end position="297"/>
    </location>
</feature>
<feature type="region of interest" description="Disordered" evidence="9">
    <location>
        <begin position="123"/>
        <end position="147"/>
    </location>
</feature>
<gene>
    <name evidence="11" type="ORF">DRE_07589</name>
</gene>
<dbReference type="PANTHER" id="PTHR46030:SF1">
    <property type="entry name" value="ALPHA-KETOGLUTARATE-DEPENDENT DIOXYGENASE ALKB HOMOLOG 6"/>
    <property type="match status" value="1"/>
</dbReference>
<dbReference type="GO" id="GO:0051213">
    <property type="term" value="F:dioxygenase activity"/>
    <property type="evidence" value="ECO:0007669"/>
    <property type="project" value="UniProtKB-KW"/>
</dbReference>